<evidence type="ECO:0000256" key="1">
    <source>
        <dbReference type="ARBA" id="ARBA00022614"/>
    </source>
</evidence>
<dbReference type="GO" id="GO:0043531">
    <property type="term" value="F:ADP binding"/>
    <property type="evidence" value="ECO:0007669"/>
    <property type="project" value="InterPro"/>
</dbReference>
<dbReference type="Gene3D" id="3.80.10.10">
    <property type="entry name" value="Ribonuclease Inhibitor"/>
    <property type="match status" value="2"/>
</dbReference>
<gene>
    <name evidence="5" type="ORF">D0Y65_006095</name>
</gene>
<dbReference type="SUPFAM" id="SSF52058">
    <property type="entry name" value="L domain-like"/>
    <property type="match status" value="1"/>
</dbReference>
<dbReference type="InterPro" id="IPR002182">
    <property type="entry name" value="NB-ARC"/>
</dbReference>
<dbReference type="PANTHER" id="PTHR11017">
    <property type="entry name" value="LEUCINE-RICH REPEAT-CONTAINING PROTEIN"/>
    <property type="match status" value="1"/>
</dbReference>
<dbReference type="InterPro" id="IPR044974">
    <property type="entry name" value="Disease_R_plants"/>
</dbReference>
<dbReference type="InterPro" id="IPR058192">
    <property type="entry name" value="WHD_ROQ1-like"/>
</dbReference>
<keyword evidence="3" id="KW-0611">Plant defense</keyword>
<dbReference type="InterPro" id="IPR035897">
    <property type="entry name" value="Toll_tir_struct_dom_sf"/>
</dbReference>
<dbReference type="Pfam" id="PF00931">
    <property type="entry name" value="NB-ARC"/>
    <property type="match status" value="1"/>
</dbReference>
<evidence type="ECO:0000259" key="4">
    <source>
        <dbReference type="PROSITE" id="PS50104"/>
    </source>
</evidence>
<dbReference type="InterPro" id="IPR027417">
    <property type="entry name" value="P-loop_NTPase"/>
</dbReference>
<dbReference type="SUPFAM" id="SSF52200">
    <property type="entry name" value="Toll/Interleukin receptor TIR domain"/>
    <property type="match status" value="1"/>
</dbReference>
<organism evidence="5 6">
    <name type="scientific">Glycine soja</name>
    <name type="common">Wild soybean</name>
    <dbReference type="NCBI Taxonomy" id="3848"/>
    <lineage>
        <taxon>Eukaryota</taxon>
        <taxon>Viridiplantae</taxon>
        <taxon>Streptophyta</taxon>
        <taxon>Embryophyta</taxon>
        <taxon>Tracheophyta</taxon>
        <taxon>Spermatophyta</taxon>
        <taxon>Magnoliopsida</taxon>
        <taxon>eudicotyledons</taxon>
        <taxon>Gunneridae</taxon>
        <taxon>Pentapetalae</taxon>
        <taxon>rosids</taxon>
        <taxon>fabids</taxon>
        <taxon>Fabales</taxon>
        <taxon>Fabaceae</taxon>
        <taxon>Papilionoideae</taxon>
        <taxon>50 kb inversion clade</taxon>
        <taxon>NPAAA clade</taxon>
        <taxon>indigoferoid/millettioid clade</taxon>
        <taxon>Phaseoleae</taxon>
        <taxon>Glycine</taxon>
        <taxon>Glycine subgen. Soja</taxon>
    </lineage>
</organism>
<keyword evidence="2" id="KW-0677">Repeat</keyword>
<dbReference type="Gene3D" id="3.40.50.10140">
    <property type="entry name" value="Toll/interleukin-1 receptor homology (TIR) domain"/>
    <property type="match status" value="2"/>
</dbReference>
<dbReference type="SUPFAM" id="SSF52540">
    <property type="entry name" value="P-loop containing nucleoside triphosphate hydrolases"/>
    <property type="match status" value="1"/>
</dbReference>
<dbReference type="SMART" id="SM00255">
    <property type="entry name" value="TIR"/>
    <property type="match status" value="1"/>
</dbReference>
<evidence type="ECO:0000256" key="2">
    <source>
        <dbReference type="ARBA" id="ARBA00022737"/>
    </source>
</evidence>
<comment type="caution">
    <text evidence="5">The sequence shown here is derived from an EMBL/GenBank/DDBJ whole genome shotgun (WGS) entry which is preliminary data.</text>
</comment>
<dbReference type="InterPro" id="IPR032675">
    <property type="entry name" value="LRR_dom_sf"/>
</dbReference>
<dbReference type="Pfam" id="PF23282">
    <property type="entry name" value="WHD_ROQ1"/>
    <property type="match status" value="1"/>
</dbReference>
<keyword evidence="6" id="KW-1185">Reference proteome</keyword>
<dbReference type="InterPro" id="IPR036390">
    <property type="entry name" value="WH_DNA-bd_sf"/>
</dbReference>
<dbReference type="GO" id="GO:0006952">
    <property type="term" value="P:defense response"/>
    <property type="evidence" value="ECO:0007669"/>
    <property type="project" value="UniProtKB-KW"/>
</dbReference>
<dbReference type="InterPro" id="IPR042197">
    <property type="entry name" value="Apaf_helical"/>
</dbReference>
<reference evidence="5 6" key="1">
    <citation type="submission" date="2018-09" db="EMBL/GenBank/DDBJ databases">
        <title>A high-quality reference genome of wild soybean provides a powerful tool to mine soybean genomes.</title>
        <authorList>
            <person name="Xie M."/>
            <person name="Chung C.Y.L."/>
            <person name="Li M.-W."/>
            <person name="Wong F.-L."/>
            <person name="Chan T.-F."/>
            <person name="Lam H.-M."/>
        </authorList>
    </citation>
    <scope>NUCLEOTIDE SEQUENCE [LARGE SCALE GENOMIC DNA]</scope>
    <source>
        <strain evidence="6">cv. W05</strain>
        <tissue evidence="5">Hypocotyl of etiolated seedlings</tissue>
    </source>
</reference>
<dbReference type="PANTHER" id="PTHR11017:SF263">
    <property type="entry name" value="ADP-RIBOSYL CYCLASE_CYCLIC ADP-RIBOSE HYDROLASE"/>
    <property type="match status" value="1"/>
</dbReference>
<dbReference type="Proteomes" id="UP000289340">
    <property type="component" value="Chromosome 3"/>
</dbReference>
<dbReference type="PROSITE" id="PS50104">
    <property type="entry name" value="TIR"/>
    <property type="match status" value="1"/>
</dbReference>
<sequence>MSNDIPRIKYDVFVSFRGSDIRLGFLSHLSKAFHQKQIHAFVDDKLQRGDEISQSLLEAIEGSSISLIIFSEDYASSRWCLEELVKIVECREEYGHCNTVRMWRRALKNSANLSGINSTNFRNEAELLEDIIDHVLKRLNKKPINNSKGLIGIDKPIADLESLLRQESKDVRVIGIWEDVKIKTTNGLPNDILRRIGRVKIFIVLDDVNDYDQVEKLVGTLNWLGSGSRIIITARDRQILHNKVNDIYEIGSLSIDEAGELFYLNAFNQSHVGEEYWDYLLLSYWMVDYAKGVPLVLKVLGQLLRGKDKEAWKSQLDKLQKMPNKKVHDKMKPSYYDLDRKEKNIFLDIACFFNGLNLKVDYLNLLLRDHENDNSVAIGLERLKDKSLITISEDNTVSMHHIVQEMGREIAHEESSEDLGSRSRLLDADEIYEVLNNNKGTSAIRSISIDLSKIRKLKLGPGIFSKMSNLQFLDFHGKYIRDDMDFLPEGLEYLPSNIRYLRWKQCPLRSLPEKFSAKDLVILDLSDSCVQKLWDGMQNLVNLKEVRLYRCQFMEELPDFTKATNLEVLNLSHCGLSSVHSSIFSLKKLEKLEITYCFNLTRLTSDHIHLSSLRYLNLELCHGLKELLVTSENMIELNMRGSFGLKVLPSSFGRQSKLEILVIYFSTIQSLPSSIKDCTRLRCLDLRHCDFLQTIPELPPSLETLLANECRYLRTVLFPSTAVKQLKENRKKIEFWNCLCLDKHSLRAIELNVQINVMKFACQHFPAPELDFDDYNDYVVIDDLQSGYEECDSYQATYAYPRSTFLLKLL</sequence>
<dbReference type="Gene3D" id="3.40.50.300">
    <property type="entry name" value="P-loop containing nucleotide triphosphate hydrolases"/>
    <property type="match status" value="1"/>
</dbReference>
<protein>
    <submittedName>
        <fullName evidence="5">Disease resistance protein RML1A</fullName>
    </submittedName>
</protein>
<evidence type="ECO:0000313" key="5">
    <source>
        <dbReference type="EMBL" id="RZC19133.1"/>
    </source>
</evidence>
<evidence type="ECO:0000313" key="6">
    <source>
        <dbReference type="Proteomes" id="UP000289340"/>
    </source>
</evidence>
<evidence type="ECO:0000256" key="3">
    <source>
        <dbReference type="ARBA" id="ARBA00022821"/>
    </source>
</evidence>
<name>A0A445L7E0_GLYSO</name>
<dbReference type="AlphaFoldDB" id="A0A445L7E0"/>
<keyword evidence="1" id="KW-0433">Leucine-rich repeat</keyword>
<accession>A0A445L7E0</accession>
<dbReference type="Pfam" id="PF01582">
    <property type="entry name" value="TIR"/>
    <property type="match status" value="2"/>
</dbReference>
<dbReference type="Gene3D" id="1.10.8.430">
    <property type="entry name" value="Helical domain of apoptotic protease-activating factors"/>
    <property type="match status" value="1"/>
</dbReference>
<dbReference type="EMBL" id="QZWG01000003">
    <property type="protein sequence ID" value="RZC19133.1"/>
    <property type="molecule type" value="Genomic_DNA"/>
</dbReference>
<dbReference type="InterPro" id="IPR000157">
    <property type="entry name" value="TIR_dom"/>
</dbReference>
<dbReference type="PRINTS" id="PR00364">
    <property type="entry name" value="DISEASERSIST"/>
</dbReference>
<feature type="domain" description="TIR" evidence="4">
    <location>
        <begin position="8"/>
        <end position="139"/>
    </location>
</feature>
<dbReference type="SUPFAM" id="SSF46785">
    <property type="entry name" value="Winged helix' DNA-binding domain"/>
    <property type="match status" value="1"/>
</dbReference>
<dbReference type="GO" id="GO:0007165">
    <property type="term" value="P:signal transduction"/>
    <property type="evidence" value="ECO:0007669"/>
    <property type="project" value="InterPro"/>
</dbReference>
<proteinExistence type="predicted"/>